<feature type="compositionally biased region" description="Low complexity" evidence="5">
    <location>
        <begin position="1"/>
        <end position="19"/>
    </location>
</feature>
<keyword evidence="4" id="KW-0175">Coiled coil</keyword>
<keyword evidence="2" id="KW-0813">Transport</keyword>
<proteinExistence type="inferred from homology"/>
<evidence type="ECO:0000256" key="3">
    <source>
        <dbReference type="ARBA" id="ARBA00022483"/>
    </source>
</evidence>
<feature type="region of interest" description="Disordered" evidence="5">
    <location>
        <begin position="753"/>
        <end position="775"/>
    </location>
</feature>
<reference evidence="7 8" key="1">
    <citation type="submission" date="2024-01" db="EMBL/GenBank/DDBJ databases">
        <title>Genome assemblies of Stephania.</title>
        <authorList>
            <person name="Yang L."/>
        </authorList>
    </citation>
    <scope>NUCLEOTIDE SEQUENCE [LARGE SCALE GENOMIC DNA]</scope>
    <source>
        <strain evidence="7">YNDBR</strain>
        <tissue evidence="7">Leaf</tissue>
    </source>
</reference>
<dbReference type="GO" id="GO:0006893">
    <property type="term" value="P:Golgi to plasma membrane transport"/>
    <property type="evidence" value="ECO:0007669"/>
    <property type="project" value="TreeGrafter"/>
</dbReference>
<dbReference type="InterPro" id="IPR032403">
    <property type="entry name" value="Exo84_C"/>
</dbReference>
<dbReference type="PANTHER" id="PTHR21426:SF15">
    <property type="entry name" value="EXOCYST COMPLEX COMPONENT EXO84A"/>
    <property type="match status" value="1"/>
</dbReference>
<evidence type="ECO:0000256" key="4">
    <source>
        <dbReference type="SAM" id="Coils"/>
    </source>
</evidence>
<evidence type="ECO:0000256" key="2">
    <source>
        <dbReference type="ARBA" id="ARBA00022448"/>
    </source>
</evidence>
<protein>
    <recommendedName>
        <fullName evidence="6">Exocyst component Exo84 C-terminal domain-containing protein</fullName>
    </recommendedName>
</protein>
<dbReference type="GO" id="GO:0008104">
    <property type="term" value="P:intracellular protein localization"/>
    <property type="evidence" value="ECO:0007669"/>
    <property type="project" value="TreeGrafter"/>
</dbReference>
<evidence type="ECO:0000256" key="5">
    <source>
        <dbReference type="SAM" id="MobiDB-lite"/>
    </source>
</evidence>
<dbReference type="FunFam" id="1.20.58.1220:FF:000001">
    <property type="entry name" value="Exocyst complex component EXO84B"/>
    <property type="match status" value="1"/>
</dbReference>
<comment type="similarity">
    <text evidence="1">Belongs to the EXO84 family.</text>
</comment>
<dbReference type="Proteomes" id="UP001420932">
    <property type="component" value="Unassembled WGS sequence"/>
</dbReference>
<keyword evidence="8" id="KW-1185">Reference proteome</keyword>
<dbReference type="PANTHER" id="PTHR21426">
    <property type="entry name" value="EXOCYST COMPLEX COMPONENT 8"/>
    <property type="match status" value="1"/>
</dbReference>
<keyword evidence="3" id="KW-0268">Exocytosis</keyword>
<dbReference type="InterPro" id="IPR016159">
    <property type="entry name" value="Cullin_repeat-like_dom_sf"/>
</dbReference>
<feature type="compositionally biased region" description="Polar residues" evidence="5">
    <location>
        <begin position="756"/>
        <end position="769"/>
    </location>
</feature>
<sequence length="775" mass="86013">MASSASAAKPSKSKTPASSGDGIFSGDHEIAHHLTGSAEGFDLSDKLKVFKTSQFDPDAYVTSKCQTMSEKEIRHLCSHLRDLQKASAEEMRKSVLANYSAFIRTSKEISDLEGELISIRNLLSARAALVHVLAEGGRVDSLSTAREGLSEEDISSFERKEPSKIEKWSEEFPDNLDILLAERRVDEALAAIDEGEVVAKEAEEKQTLSPDALLLLQNSISEQRQKLAEQLAETACQPSTHRVELRSAISALKDLGDGPRAHTLLLNAHFKRLQHNVQALRPLRNSSGGVYTASLSQLVFSAIDEAADDSFYVFDKEPAYASELVTWAVRRTEDFAHLVKRHVLSSLVASGGFRAAADCVKKALGHCSLLEARGLALCPVLLKLFRPCVEQALRAYLKRIEENTATLAAADKWELSYPPVGMHPSGKVIAAQPKLSNSAHKFNSMVQEFFVDVNPLLSMQLGSATMEGLLQVFTFYVSLLMNALPGSIEDEGNLEGCGNRIVCMAETEEQQLALLANASLLADELLPLAAMQLASVNHGGRNDEPLRRTDRQNRVPEQREWKKRVQRSVDQLRDSFCRQHTLDLIFTEDGDTRLSADTYISMDGHTSEPEWFPSPIFQELFMKLNRIACIAIDMFVRRERFASLLLMRLVETFIMWLSNDQTFWADIEDSRGLGPLGLRQFYLDMQFVILFTSQGRYLSKNLHLVIKNIMARAIEAFEATGQDPSSALPEDDWFAEVSQVTIEMLSGNANHDMPSPTASISAQSMSSYVSHGPEL</sequence>
<dbReference type="InterPro" id="IPR042561">
    <property type="entry name" value="Exo84_C_1"/>
</dbReference>
<evidence type="ECO:0000256" key="1">
    <source>
        <dbReference type="ARBA" id="ARBA00007210"/>
    </source>
</evidence>
<feature type="coiled-coil region" evidence="4">
    <location>
        <begin position="185"/>
        <end position="233"/>
    </location>
</feature>
<dbReference type="SUPFAM" id="SSF74788">
    <property type="entry name" value="Cullin repeat-like"/>
    <property type="match status" value="1"/>
</dbReference>
<organism evidence="7 8">
    <name type="scientific">Stephania yunnanensis</name>
    <dbReference type="NCBI Taxonomy" id="152371"/>
    <lineage>
        <taxon>Eukaryota</taxon>
        <taxon>Viridiplantae</taxon>
        <taxon>Streptophyta</taxon>
        <taxon>Embryophyta</taxon>
        <taxon>Tracheophyta</taxon>
        <taxon>Spermatophyta</taxon>
        <taxon>Magnoliopsida</taxon>
        <taxon>Ranunculales</taxon>
        <taxon>Menispermaceae</taxon>
        <taxon>Menispermoideae</taxon>
        <taxon>Cissampelideae</taxon>
        <taxon>Stephania</taxon>
    </lineage>
</organism>
<feature type="region of interest" description="Disordered" evidence="5">
    <location>
        <begin position="1"/>
        <end position="22"/>
    </location>
</feature>
<name>A0AAP0FAM3_9MAGN</name>
<dbReference type="AlphaFoldDB" id="A0AAP0FAM3"/>
<dbReference type="FunFam" id="1.20.58.1210:FF:000002">
    <property type="entry name" value="Exocyst complex component EXO84B"/>
    <property type="match status" value="1"/>
</dbReference>
<dbReference type="InterPro" id="IPR042560">
    <property type="entry name" value="Exo84_C_2"/>
</dbReference>
<dbReference type="Pfam" id="PF16528">
    <property type="entry name" value="Exo84_C"/>
    <property type="match status" value="1"/>
</dbReference>
<dbReference type="GO" id="GO:0006887">
    <property type="term" value="P:exocytosis"/>
    <property type="evidence" value="ECO:0007669"/>
    <property type="project" value="UniProtKB-KW"/>
</dbReference>
<dbReference type="Gene3D" id="1.20.58.1210">
    <property type="entry name" value="Exo84p, N-terminal helical domain"/>
    <property type="match status" value="1"/>
</dbReference>
<gene>
    <name evidence="7" type="ORF">Syun_023865</name>
</gene>
<dbReference type="Pfam" id="PF08700">
    <property type="entry name" value="VPS51_Exo84_N"/>
    <property type="match status" value="1"/>
</dbReference>
<dbReference type="EMBL" id="JBBNAF010000010">
    <property type="protein sequence ID" value="KAK9107854.1"/>
    <property type="molecule type" value="Genomic_DNA"/>
</dbReference>
<dbReference type="InterPro" id="IPR033961">
    <property type="entry name" value="Exo84"/>
</dbReference>
<comment type="caution">
    <text evidence="7">The sequence shown here is derived from an EMBL/GenBank/DDBJ whole genome shotgun (WGS) entry which is preliminary data.</text>
</comment>
<evidence type="ECO:0000313" key="8">
    <source>
        <dbReference type="Proteomes" id="UP001420932"/>
    </source>
</evidence>
<feature type="domain" description="Exocyst component Exo84 C-terminal" evidence="6">
    <location>
        <begin position="167"/>
        <end position="376"/>
    </location>
</feature>
<dbReference type="GO" id="GO:0000145">
    <property type="term" value="C:exocyst"/>
    <property type="evidence" value="ECO:0007669"/>
    <property type="project" value="InterPro"/>
</dbReference>
<dbReference type="Gene3D" id="1.20.58.1220">
    <property type="entry name" value="Exo84p, C-terminal helical domain"/>
    <property type="match status" value="1"/>
</dbReference>
<accession>A0AAP0FAM3</accession>
<evidence type="ECO:0000313" key="7">
    <source>
        <dbReference type="EMBL" id="KAK9107854.1"/>
    </source>
</evidence>
<evidence type="ECO:0000259" key="6">
    <source>
        <dbReference type="Pfam" id="PF16528"/>
    </source>
</evidence>